<proteinExistence type="predicted"/>
<keyword evidence="3" id="KW-1185">Reference proteome</keyword>
<organism evidence="2 3">
    <name type="scientific">Araneus ventricosus</name>
    <name type="common">Orbweaver spider</name>
    <name type="synonym">Epeira ventricosa</name>
    <dbReference type="NCBI Taxonomy" id="182803"/>
    <lineage>
        <taxon>Eukaryota</taxon>
        <taxon>Metazoa</taxon>
        <taxon>Ecdysozoa</taxon>
        <taxon>Arthropoda</taxon>
        <taxon>Chelicerata</taxon>
        <taxon>Arachnida</taxon>
        <taxon>Araneae</taxon>
        <taxon>Araneomorphae</taxon>
        <taxon>Entelegynae</taxon>
        <taxon>Araneoidea</taxon>
        <taxon>Araneidae</taxon>
        <taxon>Araneus</taxon>
    </lineage>
</organism>
<dbReference type="Proteomes" id="UP000499080">
    <property type="component" value="Unassembled WGS sequence"/>
</dbReference>
<feature type="region of interest" description="Disordered" evidence="1">
    <location>
        <begin position="1"/>
        <end position="100"/>
    </location>
</feature>
<evidence type="ECO:0000256" key="1">
    <source>
        <dbReference type="SAM" id="MobiDB-lite"/>
    </source>
</evidence>
<feature type="compositionally biased region" description="Basic and acidic residues" evidence="1">
    <location>
        <begin position="1"/>
        <end position="13"/>
    </location>
</feature>
<comment type="caution">
    <text evidence="2">The sequence shown here is derived from an EMBL/GenBank/DDBJ whole genome shotgun (WGS) entry which is preliminary data.</text>
</comment>
<dbReference type="EMBL" id="BGPR01000143">
    <property type="protein sequence ID" value="GBL98922.1"/>
    <property type="molecule type" value="Genomic_DNA"/>
</dbReference>
<dbReference type="AlphaFoldDB" id="A0A4Y2C3D7"/>
<gene>
    <name evidence="2" type="ORF">AVEN_165738_1</name>
</gene>
<feature type="compositionally biased region" description="Basic and acidic residues" evidence="1">
    <location>
        <begin position="52"/>
        <end position="89"/>
    </location>
</feature>
<accession>A0A4Y2C3D7</accession>
<reference evidence="2 3" key="1">
    <citation type="journal article" date="2019" name="Sci. Rep.">
        <title>Orb-weaving spider Araneus ventricosus genome elucidates the spidroin gene catalogue.</title>
        <authorList>
            <person name="Kono N."/>
            <person name="Nakamura H."/>
            <person name="Ohtoshi R."/>
            <person name="Moran D.A.P."/>
            <person name="Shinohara A."/>
            <person name="Yoshida Y."/>
            <person name="Fujiwara M."/>
            <person name="Mori M."/>
            <person name="Tomita M."/>
            <person name="Arakawa K."/>
        </authorList>
    </citation>
    <scope>NUCLEOTIDE SEQUENCE [LARGE SCALE GENOMIC DNA]</scope>
</reference>
<sequence length="114" mass="14044">MVKKIEDYEDARKTIKPKMSATQTERTIKGQFKLRHESFSKKIEHSHHSKHPDKWNDYRHQKDHRQRENARQRDEFQNKNHDNSFDKRYRPPCFKCGSYERFKPQCPRLKSNEK</sequence>
<feature type="compositionally biased region" description="Basic and acidic residues" evidence="1">
    <location>
        <begin position="34"/>
        <end position="43"/>
    </location>
</feature>
<name>A0A4Y2C3D7_ARAVE</name>
<evidence type="ECO:0000313" key="3">
    <source>
        <dbReference type="Proteomes" id="UP000499080"/>
    </source>
</evidence>
<dbReference type="OrthoDB" id="6453833at2759"/>
<evidence type="ECO:0000313" key="2">
    <source>
        <dbReference type="EMBL" id="GBL98922.1"/>
    </source>
</evidence>
<protein>
    <submittedName>
        <fullName evidence="2">Uncharacterized protein</fullName>
    </submittedName>
</protein>